<dbReference type="RefSeq" id="WP_120745451.1">
    <property type="nucleotide sequence ID" value="NZ_RBAH01000001.1"/>
</dbReference>
<sequence>MDFEAALTMELKTIAAFGSRVYPLTAPEATAKNGVPYLIYRSSDGLRTKTLDGYQSGKAVEGEINVIAARYADMKSLTSKVIDLLVGMEQRAIGNDGPFIQELTYRQPIELYEEQPDLYRCLIDFEVYFDQGG</sequence>
<dbReference type="Pfam" id="PF11367">
    <property type="entry name" value="Tail_completion_gp17"/>
    <property type="match status" value="1"/>
</dbReference>
<reference evidence="1 2" key="1">
    <citation type="journal article" date="2007" name="Int. J. Syst. Evol. Microbiol.">
        <title>Paenibacillus ginsengarvi sp. nov., isolated from soil from ginseng cultivation.</title>
        <authorList>
            <person name="Yoon M.H."/>
            <person name="Ten L.N."/>
            <person name="Im W.T."/>
        </authorList>
    </citation>
    <scope>NUCLEOTIDE SEQUENCE [LARGE SCALE GENOMIC DNA]</scope>
    <source>
        <strain evidence="1 2">KCTC 13059</strain>
    </source>
</reference>
<protein>
    <submittedName>
        <fullName evidence="1">DUF3168 domain-containing protein</fullName>
    </submittedName>
</protein>
<evidence type="ECO:0000313" key="1">
    <source>
        <dbReference type="EMBL" id="RKN86744.1"/>
    </source>
</evidence>
<gene>
    <name evidence="1" type="ORF">D7M11_01950</name>
</gene>
<dbReference type="InterPro" id="IPR021508">
    <property type="entry name" value="Gp17-like"/>
</dbReference>
<proteinExistence type="predicted"/>
<comment type="caution">
    <text evidence="1">The sequence shown here is derived from an EMBL/GenBank/DDBJ whole genome shotgun (WGS) entry which is preliminary data.</text>
</comment>
<dbReference type="Proteomes" id="UP000282311">
    <property type="component" value="Unassembled WGS sequence"/>
</dbReference>
<dbReference type="AlphaFoldDB" id="A0A3B0CTI7"/>
<accession>A0A3B0CTI7</accession>
<evidence type="ECO:0000313" key="2">
    <source>
        <dbReference type="Proteomes" id="UP000282311"/>
    </source>
</evidence>
<name>A0A3B0CTI7_9BACL</name>
<dbReference type="OrthoDB" id="2876687at2"/>
<keyword evidence="2" id="KW-1185">Reference proteome</keyword>
<dbReference type="EMBL" id="RBAH01000001">
    <property type="protein sequence ID" value="RKN86744.1"/>
    <property type="molecule type" value="Genomic_DNA"/>
</dbReference>
<organism evidence="1 2">
    <name type="scientific">Paenibacillus ginsengarvi</name>
    <dbReference type="NCBI Taxonomy" id="400777"/>
    <lineage>
        <taxon>Bacteria</taxon>
        <taxon>Bacillati</taxon>
        <taxon>Bacillota</taxon>
        <taxon>Bacilli</taxon>
        <taxon>Bacillales</taxon>
        <taxon>Paenibacillaceae</taxon>
        <taxon>Paenibacillus</taxon>
    </lineage>
</organism>